<dbReference type="GO" id="GO:0003723">
    <property type="term" value="F:RNA binding"/>
    <property type="evidence" value="ECO:0007669"/>
    <property type="project" value="TreeGrafter"/>
</dbReference>
<sequence length="395" mass="45175">MLKTVRDLTRHVPQQFIFTNRILKDLPPATLLHCRTLYAENTLGVDGFRNVQGKIQSQFSNMTDRFRGKMEEFSSESSSNMIFTEDLKNMIHLAKNTPEDVDLVRKMLVKFNKQNKEVRFGNYVFGPVLMRMFYCMGNVDVPLELYRNPDFQGFFDQVASYQIMFDMLYEKGKYQDVLNLFSECKNESLKDQRHLVVLVMAACYKINSPDALNYAVELWSRLTRAGKEPMRRASTLAAGLALKQNNPAVALEIVSSIRQHSYMTVRNIKILAMAKVNRFEEALVNLKGLIEVEVTAAGTKQSICQEVLDQILEIIRQNDNKELLSDAQRVYKFLKDHGHVTEKSLDDFLTSEITVTNVNATRPDKSILAGSFRANPPRKSGINPRFVRPGLAELN</sequence>
<dbReference type="GO" id="GO:0007005">
    <property type="term" value="P:mitochondrion organization"/>
    <property type="evidence" value="ECO:0007669"/>
    <property type="project" value="TreeGrafter"/>
</dbReference>
<dbReference type="GO" id="GO:0005739">
    <property type="term" value="C:mitochondrion"/>
    <property type="evidence" value="ECO:0007669"/>
    <property type="project" value="InterPro"/>
</dbReference>
<dbReference type="InterPro" id="IPR011990">
    <property type="entry name" value="TPR-like_helical_dom_sf"/>
</dbReference>
<evidence type="ECO:0008006" key="3">
    <source>
        <dbReference type="Google" id="ProtNLM"/>
    </source>
</evidence>
<evidence type="ECO:0000313" key="1">
    <source>
        <dbReference type="EnsemblMetazoa" id="PPAI006121-PA"/>
    </source>
</evidence>
<dbReference type="VEuPathDB" id="VectorBase:PPAI006121"/>
<dbReference type="PANTHER" id="PTHR14700">
    <property type="entry name" value="PENTATRICOPEPTIDE REPEAT-CONTAINING PROTEIN 2, MITOCHONDRIAL"/>
    <property type="match status" value="1"/>
</dbReference>
<proteinExistence type="predicted"/>
<accession>A0A1B0DDZ8</accession>
<reference evidence="1" key="1">
    <citation type="submission" date="2022-08" db="UniProtKB">
        <authorList>
            <consortium name="EnsemblMetazoa"/>
        </authorList>
    </citation>
    <scope>IDENTIFICATION</scope>
    <source>
        <strain evidence="1">Israel</strain>
    </source>
</reference>
<dbReference type="GO" id="GO:0050684">
    <property type="term" value="P:regulation of mRNA processing"/>
    <property type="evidence" value="ECO:0007669"/>
    <property type="project" value="InterPro"/>
</dbReference>
<protein>
    <recommendedName>
        <fullName evidence="3">Pentacotripeptide-repeat region of PRORP domain-containing protein</fullName>
    </recommendedName>
</protein>
<dbReference type="Proteomes" id="UP000092462">
    <property type="component" value="Unassembled WGS sequence"/>
</dbReference>
<name>A0A1B0DDZ8_PHLPP</name>
<dbReference type="InterPro" id="IPR034629">
    <property type="entry name" value="PTCD2"/>
</dbReference>
<keyword evidence="2" id="KW-1185">Reference proteome</keyword>
<dbReference type="PANTHER" id="PTHR14700:SF0">
    <property type="entry name" value="PENTATRICOPEPTIDE REPEAT-CONTAINING PROTEIN 2, MITOCHONDRIAL"/>
    <property type="match status" value="1"/>
</dbReference>
<dbReference type="Gene3D" id="1.25.40.10">
    <property type="entry name" value="Tetratricopeptide repeat domain"/>
    <property type="match status" value="1"/>
</dbReference>
<dbReference type="VEuPathDB" id="VectorBase:PPAPM1_008438"/>
<dbReference type="AlphaFoldDB" id="A0A1B0DDZ8"/>
<dbReference type="EMBL" id="AJVK01032412">
    <property type="status" value="NOT_ANNOTATED_CDS"/>
    <property type="molecule type" value="Genomic_DNA"/>
</dbReference>
<evidence type="ECO:0000313" key="2">
    <source>
        <dbReference type="Proteomes" id="UP000092462"/>
    </source>
</evidence>
<dbReference type="EnsemblMetazoa" id="PPAI006121-RA">
    <property type="protein sequence ID" value="PPAI006121-PA"/>
    <property type="gene ID" value="PPAI006121"/>
</dbReference>
<organism evidence="1 2">
    <name type="scientific">Phlebotomus papatasi</name>
    <name type="common">Sandfly</name>
    <dbReference type="NCBI Taxonomy" id="29031"/>
    <lineage>
        <taxon>Eukaryota</taxon>
        <taxon>Metazoa</taxon>
        <taxon>Ecdysozoa</taxon>
        <taxon>Arthropoda</taxon>
        <taxon>Hexapoda</taxon>
        <taxon>Insecta</taxon>
        <taxon>Pterygota</taxon>
        <taxon>Neoptera</taxon>
        <taxon>Endopterygota</taxon>
        <taxon>Diptera</taxon>
        <taxon>Nematocera</taxon>
        <taxon>Psychodoidea</taxon>
        <taxon>Psychodidae</taxon>
        <taxon>Phlebotomus</taxon>
        <taxon>Phlebotomus</taxon>
    </lineage>
</organism>